<keyword evidence="2" id="KW-1185">Reference proteome</keyword>
<protein>
    <submittedName>
        <fullName evidence="1">Uncharacterized protein</fullName>
    </submittedName>
</protein>
<reference evidence="1" key="1">
    <citation type="journal article" date="2020" name="Stud. Mycol.">
        <title>101 Dothideomycetes genomes: a test case for predicting lifestyles and emergence of pathogens.</title>
        <authorList>
            <person name="Haridas S."/>
            <person name="Albert R."/>
            <person name="Binder M."/>
            <person name="Bloem J."/>
            <person name="Labutti K."/>
            <person name="Salamov A."/>
            <person name="Andreopoulos B."/>
            <person name="Baker S."/>
            <person name="Barry K."/>
            <person name="Bills G."/>
            <person name="Bluhm B."/>
            <person name="Cannon C."/>
            <person name="Castanera R."/>
            <person name="Culley D."/>
            <person name="Daum C."/>
            <person name="Ezra D."/>
            <person name="Gonzalez J."/>
            <person name="Henrissat B."/>
            <person name="Kuo A."/>
            <person name="Liang C."/>
            <person name="Lipzen A."/>
            <person name="Lutzoni F."/>
            <person name="Magnuson J."/>
            <person name="Mondo S."/>
            <person name="Nolan M."/>
            <person name="Ohm R."/>
            <person name="Pangilinan J."/>
            <person name="Park H.-J."/>
            <person name="Ramirez L."/>
            <person name="Alfaro M."/>
            <person name="Sun H."/>
            <person name="Tritt A."/>
            <person name="Yoshinaga Y."/>
            <person name="Zwiers L.-H."/>
            <person name="Turgeon B."/>
            <person name="Goodwin S."/>
            <person name="Spatafora J."/>
            <person name="Crous P."/>
            <person name="Grigoriev I."/>
        </authorList>
    </citation>
    <scope>NUCLEOTIDE SEQUENCE</scope>
    <source>
        <strain evidence="1">CBS 119925</strain>
    </source>
</reference>
<accession>A0A6A6V0L7</accession>
<evidence type="ECO:0000313" key="1">
    <source>
        <dbReference type="EMBL" id="KAF2742737.1"/>
    </source>
</evidence>
<evidence type="ECO:0000313" key="2">
    <source>
        <dbReference type="Proteomes" id="UP000799440"/>
    </source>
</evidence>
<proteinExistence type="predicted"/>
<name>A0A6A6V0L7_9PLEO</name>
<organism evidence="1 2">
    <name type="scientific">Sporormia fimetaria CBS 119925</name>
    <dbReference type="NCBI Taxonomy" id="1340428"/>
    <lineage>
        <taxon>Eukaryota</taxon>
        <taxon>Fungi</taxon>
        <taxon>Dikarya</taxon>
        <taxon>Ascomycota</taxon>
        <taxon>Pezizomycotina</taxon>
        <taxon>Dothideomycetes</taxon>
        <taxon>Pleosporomycetidae</taxon>
        <taxon>Pleosporales</taxon>
        <taxon>Sporormiaceae</taxon>
        <taxon>Sporormia</taxon>
    </lineage>
</organism>
<dbReference type="EMBL" id="MU006604">
    <property type="protein sequence ID" value="KAF2742737.1"/>
    <property type="molecule type" value="Genomic_DNA"/>
</dbReference>
<dbReference type="AlphaFoldDB" id="A0A6A6V0L7"/>
<gene>
    <name evidence="1" type="ORF">M011DRAFT_462165</name>
</gene>
<sequence length="339" mass="38448">MRPVLLALATTDQMKAGKDGRIGSYVVAEVANHEGALPGRQVPGRTCVPVESTSLNFPHPEQNLSLTSSSTGPHLSHSILLSLFTTYTYDHNVYDSTFTSPRPAFPQTAHCLTLDTMQTEEPETDVELLQEDENKNEASTLAENPYELCFEEKTRGPDITTLSDWKGTQKDKSDRLIVRKPYAVRSCYLDFSIVTREVEFYHWNRQGTDQELHFVIDLPLLHATSTRVQIWPLHHPETGKVVGDVIRFVSVDPGNPRLDEKFDVEVAMMRARNEQAATGWGTAEEAIHNYNSLFLDRLNFYLRIVGRGVEYENTRGEALHAIQPVEWDSRPWESDFATR</sequence>
<dbReference type="Proteomes" id="UP000799440">
    <property type="component" value="Unassembled WGS sequence"/>
</dbReference>